<evidence type="ECO:0000259" key="5">
    <source>
        <dbReference type="Pfam" id="PF13693"/>
    </source>
</evidence>
<comment type="similarity">
    <text evidence="1">Belongs to the ner transcriptional regulatory family.</text>
</comment>
<evidence type="ECO:0000313" key="6">
    <source>
        <dbReference type="EMBL" id="SIT02236.1"/>
    </source>
</evidence>
<reference evidence="6 7" key="1">
    <citation type="submission" date="2017-01" db="EMBL/GenBank/DDBJ databases">
        <authorList>
            <person name="Varghese N."/>
            <person name="Submissions S."/>
        </authorList>
    </citation>
    <scope>NUCLEOTIDE SEQUENCE [LARGE SCALE GENOMIC DNA]</scope>
    <source>
        <strain evidence="6 7">DSM 18447</strain>
    </source>
</reference>
<keyword evidence="2" id="KW-0805">Transcription regulation</keyword>
<dbReference type="Proteomes" id="UP000186216">
    <property type="component" value="Unassembled WGS sequence"/>
</dbReference>
<dbReference type="RefSeq" id="WP_419182361.1">
    <property type="nucleotide sequence ID" value="NZ_CP067140.1"/>
</dbReference>
<keyword evidence="3 6" id="KW-0238">DNA-binding</keyword>
<feature type="domain" description="Ner winged helix-turn-helix DNA-binding" evidence="5">
    <location>
        <begin position="11"/>
        <end position="43"/>
    </location>
</feature>
<dbReference type="Pfam" id="PF13693">
    <property type="entry name" value="HTH_35"/>
    <property type="match status" value="1"/>
</dbReference>
<evidence type="ECO:0000256" key="1">
    <source>
        <dbReference type="ARBA" id="ARBA00006157"/>
    </source>
</evidence>
<proteinExistence type="inferred from homology"/>
<dbReference type="AlphaFoldDB" id="A0AA45W6M6"/>
<dbReference type="InterPro" id="IPR038722">
    <property type="entry name" value="Ner_HTH_dom"/>
</dbReference>
<evidence type="ECO:0000256" key="2">
    <source>
        <dbReference type="ARBA" id="ARBA00023015"/>
    </source>
</evidence>
<keyword evidence="4" id="KW-0804">Transcription</keyword>
<evidence type="ECO:0000256" key="4">
    <source>
        <dbReference type="ARBA" id="ARBA00023163"/>
    </source>
</evidence>
<evidence type="ECO:0000313" key="7">
    <source>
        <dbReference type="Proteomes" id="UP000186216"/>
    </source>
</evidence>
<comment type="caution">
    <text evidence="6">The sequence shown here is derived from an EMBL/GenBank/DDBJ whole genome shotgun (WGS) entry which is preliminary data.</text>
</comment>
<protein>
    <submittedName>
        <fullName evidence="6">CENP-B N-terminal DNA-binding domain-containing protein</fullName>
    </submittedName>
</protein>
<accession>A0AA45W6M6</accession>
<sequence>MWQVINQHELLKARLHERGSSFAAVARELGVHPSAVTHVAKRKHKLKRPGFTGE</sequence>
<dbReference type="InterPro" id="IPR010982">
    <property type="entry name" value="Lambda_DNA-bd_dom_sf"/>
</dbReference>
<dbReference type="GO" id="GO:0003677">
    <property type="term" value="F:DNA binding"/>
    <property type="evidence" value="ECO:0007669"/>
    <property type="project" value="UniProtKB-KW"/>
</dbReference>
<gene>
    <name evidence="6" type="ORF">SAMN05421772_112153</name>
</gene>
<evidence type="ECO:0000256" key="3">
    <source>
        <dbReference type="ARBA" id="ARBA00023125"/>
    </source>
</evidence>
<dbReference type="Gene3D" id="1.10.260.40">
    <property type="entry name" value="lambda repressor-like DNA-binding domains"/>
    <property type="match status" value="1"/>
</dbReference>
<dbReference type="EMBL" id="FTOU01000012">
    <property type="protein sequence ID" value="SIT02236.1"/>
    <property type="molecule type" value="Genomic_DNA"/>
</dbReference>
<name>A0AA45W6M6_9RHOB</name>
<organism evidence="6 7">
    <name type="scientific">Paracoccus saliphilus</name>
    <dbReference type="NCBI Taxonomy" id="405559"/>
    <lineage>
        <taxon>Bacteria</taxon>
        <taxon>Pseudomonadati</taxon>
        <taxon>Pseudomonadota</taxon>
        <taxon>Alphaproteobacteria</taxon>
        <taxon>Rhodobacterales</taxon>
        <taxon>Paracoccaceae</taxon>
        <taxon>Paracoccus</taxon>
    </lineage>
</organism>